<dbReference type="EMBL" id="VOFY01000015">
    <property type="protein sequence ID" value="KAA8584855.1"/>
    <property type="molecule type" value="Genomic_DNA"/>
</dbReference>
<evidence type="ECO:0000313" key="1">
    <source>
        <dbReference type="EMBL" id="KAA8584855.1"/>
    </source>
</evidence>
<dbReference type="PANTHER" id="PTHR22796">
    <property type="entry name" value="URG4-RELATED"/>
    <property type="match status" value="1"/>
</dbReference>
<sequence>MLKTSKPLSQALYDATEKVKKQSGDPDMWLKEFSSFLKDQLTFNNFCCQNFSDINNFDFLKEETEKGLVSVIKEVSKLSLDKMKKFRMKPDQILIDQLCNCCWVTCPFCAAVCTNTIADHSPDKHNVPFHRPSGIKGWYYKDTVELDIHFCTTLVASDERFRPHHGSDERIPYKEYQTAGEEYATWQITPDESKLIYWKWFVCRFQKQLEGHYTLKFQGRGEIPNEWRTYSKQEAIESLDEMYNL</sequence>
<dbReference type="PANTHER" id="PTHR22796:SF6">
    <property type="entry name" value="INTERFERON-INDUCED VERY LARGE GTPASE 1-RELATED"/>
    <property type="match status" value="1"/>
</dbReference>
<accession>A0A5J5CX37</accession>
<protein>
    <submittedName>
        <fullName evidence="1">Uncharacterized protein</fullName>
    </submittedName>
</protein>
<dbReference type="AlphaFoldDB" id="A0A5J5CX37"/>
<name>A0A5J5CX37_9PERO</name>
<evidence type="ECO:0000313" key="2">
    <source>
        <dbReference type="Proteomes" id="UP000327493"/>
    </source>
</evidence>
<dbReference type="OrthoDB" id="1597724at2759"/>
<dbReference type="Proteomes" id="UP000327493">
    <property type="component" value="Chromosome 15"/>
</dbReference>
<comment type="caution">
    <text evidence="1">The sequence shown here is derived from an EMBL/GenBank/DDBJ whole genome shotgun (WGS) entry which is preliminary data.</text>
</comment>
<keyword evidence="2" id="KW-1185">Reference proteome</keyword>
<organism evidence="1 2">
    <name type="scientific">Etheostoma spectabile</name>
    <name type="common">orangethroat darter</name>
    <dbReference type="NCBI Taxonomy" id="54343"/>
    <lineage>
        <taxon>Eukaryota</taxon>
        <taxon>Metazoa</taxon>
        <taxon>Chordata</taxon>
        <taxon>Craniata</taxon>
        <taxon>Vertebrata</taxon>
        <taxon>Euteleostomi</taxon>
        <taxon>Actinopterygii</taxon>
        <taxon>Neopterygii</taxon>
        <taxon>Teleostei</taxon>
        <taxon>Neoteleostei</taxon>
        <taxon>Acanthomorphata</taxon>
        <taxon>Eupercaria</taxon>
        <taxon>Perciformes</taxon>
        <taxon>Percoidei</taxon>
        <taxon>Percidae</taxon>
        <taxon>Etheostomatinae</taxon>
        <taxon>Etheostoma</taxon>
    </lineage>
</organism>
<gene>
    <name evidence="1" type="ORF">FQN60_003549</name>
</gene>
<reference evidence="1 2" key="1">
    <citation type="submission" date="2019-08" db="EMBL/GenBank/DDBJ databases">
        <title>A chromosome-level genome assembly, high-density linkage maps, and genome scans reveal the genomic architecture of hybrid incompatibilities underlying speciation via character displacement in darters (Percidae: Etheostominae).</title>
        <authorList>
            <person name="Moran R.L."/>
            <person name="Catchen J.M."/>
            <person name="Fuller R.C."/>
        </authorList>
    </citation>
    <scope>NUCLEOTIDE SEQUENCE [LARGE SCALE GENOMIC DNA]</scope>
    <source>
        <strain evidence="1">EspeVRDwgs_2016</strain>
        <tissue evidence="1">Muscle</tissue>
    </source>
</reference>
<proteinExistence type="predicted"/>